<dbReference type="Pfam" id="PF09825">
    <property type="entry name" value="BPL_N"/>
    <property type="match status" value="1"/>
</dbReference>
<dbReference type="OrthoDB" id="10250105at2759"/>
<dbReference type="Pfam" id="PF03099">
    <property type="entry name" value="BPL_LplA_LipB"/>
    <property type="match status" value="1"/>
</dbReference>
<reference evidence="2 3" key="1">
    <citation type="journal article" date="2018" name="MBio">
        <title>Comparative Genomics Reveals the Core Gene Toolbox for the Fungus-Insect Symbiosis.</title>
        <authorList>
            <person name="Wang Y."/>
            <person name="Stata M."/>
            <person name="Wang W."/>
            <person name="Stajich J.E."/>
            <person name="White M.M."/>
            <person name="Moncalvo J.M."/>
        </authorList>
    </citation>
    <scope>NUCLEOTIDE SEQUENCE [LARGE SCALE GENOMIC DNA]</scope>
    <source>
        <strain evidence="2 3">SWE-8-4</strain>
    </source>
</reference>
<dbReference type="InterPro" id="IPR019197">
    <property type="entry name" value="Biotin-prot_ligase_N"/>
</dbReference>
<dbReference type="InterPro" id="IPR004143">
    <property type="entry name" value="BPL_LPL_catalytic"/>
</dbReference>
<protein>
    <recommendedName>
        <fullName evidence="1">BPL/LPL catalytic domain-containing protein</fullName>
    </recommendedName>
</protein>
<dbReference type="InterPro" id="IPR029062">
    <property type="entry name" value="Class_I_gatase-like"/>
</dbReference>
<dbReference type="Gene3D" id="3.30.930.10">
    <property type="entry name" value="Bira Bifunctional Protein, Domain 2"/>
    <property type="match status" value="1"/>
</dbReference>
<dbReference type="PANTHER" id="PTHR12835">
    <property type="entry name" value="BIOTIN PROTEIN LIGASE"/>
    <property type="match status" value="1"/>
</dbReference>
<name>A0A2T9YEU5_9FUNG</name>
<gene>
    <name evidence="2" type="ORF">BB561_004691</name>
</gene>
<dbReference type="AlphaFoldDB" id="A0A2T9YEU5"/>
<accession>A0A2T9YEU5</accession>
<evidence type="ECO:0000259" key="1">
    <source>
        <dbReference type="PROSITE" id="PS51733"/>
    </source>
</evidence>
<dbReference type="STRING" id="133385.A0A2T9YEU5"/>
<dbReference type="SUPFAM" id="SSF52317">
    <property type="entry name" value="Class I glutamine amidotransferase-like"/>
    <property type="match status" value="1"/>
</dbReference>
<dbReference type="Proteomes" id="UP000245383">
    <property type="component" value="Unassembled WGS sequence"/>
</dbReference>
<dbReference type="EMBL" id="MBFR01000237">
    <property type="protein sequence ID" value="PVU90835.1"/>
    <property type="molecule type" value="Genomic_DNA"/>
</dbReference>
<dbReference type="InterPro" id="IPR045864">
    <property type="entry name" value="aa-tRNA-synth_II/BPL/LPL"/>
</dbReference>
<sequence>MFEQKKIDVLVYCGEGVSNLFLKQTLSTFRLLLENKYTVIPVEAQQLATEPWEKTTKLLIIPGGRDSPYVRDLGDSAAFKIKNFVNNGGNYLGFCAGGYFGSARCIFEPNSPLCVVGDRPLGFFPNACKGTAYPGFKYNSEDGSRAVKIVVKNNAFKQKKACEWYSKINSPIQSLYYNGGGYFVDADSYSNIMLDYSIDLENSNSEMSFNHHINVLARYYDNILDPENRLNIVEDAAAIVACHYGKGVAILTGVHPEISYRAFDHIPPTEKHTKDIVDILKSTDKERITLMVVMLQYLGLDVNNNSINECSNTPIKPITPTFILPIKDLAVSEMSEFSYKLNKFLTPGTSFINDSLDIIRFNMINSDFTRLAHTNITKTQQYDPSTVSANSESVKNIVDLYFCSSKFPDDFQAISQFNIGEFTQHIKQLNTKKFGNWLMYTDVTSSTQTFLEKNYILQKALPNPIVNLASTQVSGRGRGNNLWISPPGCLMSSIYLHHPISKTTSPVFIQYLVVLSIIEGLATRPEYKKLPLAIKWPNDLYCISKENAENSPTLKKLGGTLVNSFSNNDHILLIIGTGINVANSLPTASINQLIDEYNFKNSTRIPKISMEEILAFLKNYTINTGYILVTLKNHDYDKVKIIGISTQNGYLIAESLDSTKKKYELHPNGNSFDMTSGLIGQKS</sequence>
<comment type="caution">
    <text evidence="2">The sequence shown here is derived from an EMBL/GenBank/DDBJ whole genome shotgun (WGS) entry which is preliminary data.</text>
</comment>
<dbReference type="CDD" id="cd03144">
    <property type="entry name" value="GATase1_ScBLP_like"/>
    <property type="match status" value="1"/>
</dbReference>
<organism evidence="2 3">
    <name type="scientific">Smittium simulii</name>
    <dbReference type="NCBI Taxonomy" id="133385"/>
    <lineage>
        <taxon>Eukaryota</taxon>
        <taxon>Fungi</taxon>
        <taxon>Fungi incertae sedis</taxon>
        <taxon>Zoopagomycota</taxon>
        <taxon>Kickxellomycotina</taxon>
        <taxon>Harpellomycetes</taxon>
        <taxon>Harpellales</taxon>
        <taxon>Legeriomycetaceae</taxon>
        <taxon>Smittium</taxon>
    </lineage>
</organism>
<dbReference type="GO" id="GO:0004077">
    <property type="term" value="F:biotin--[biotin carboxyl-carrier protein] ligase activity"/>
    <property type="evidence" value="ECO:0007669"/>
    <property type="project" value="TreeGrafter"/>
</dbReference>
<dbReference type="PROSITE" id="PS51733">
    <property type="entry name" value="BPL_LPL_CATALYTIC"/>
    <property type="match status" value="1"/>
</dbReference>
<dbReference type="PANTHER" id="PTHR12835:SF5">
    <property type="entry name" value="BIOTIN--PROTEIN LIGASE"/>
    <property type="match status" value="1"/>
</dbReference>
<feature type="domain" description="BPL/LPL catalytic" evidence="1">
    <location>
        <begin position="439"/>
        <end position="629"/>
    </location>
</feature>
<dbReference type="GO" id="GO:0005737">
    <property type="term" value="C:cytoplasm"/>
    <property type="evidence" value="ECO:0007669"/>
    <property type="project" value="TreeGrafter"/>
</dbReference>
<evidence type="ECO:0000313" key="2">
    <source>
        <dbReference type="EMBL" id="PVU90835.1"/>
    </source>
</evidence>
<evidence type="ECO:0000313" key="3">
    <source>
        <dbReference type="Proteomes" id="UP000245383"/>
    </source>
</evidence>
<keyword evidence="3" id="KW-1185">Reference proteome</keyword>
<dbReference type="SUPFAM" id="SSF55681">
    <property type="entry name" value="Class II aaRS and biotin synthetases"/>
    <property type="match status" value="1"/>
</dbReference>
<proteinExistence type="predicted"/>